<dbReference type="InterPro" id="IPR050208">
    <property type="entry name" value="MHC_class-I_related"/>
</dbReference>
<keyword evidence="5" id="KW-0391">Immunity</keyword>
<dbReference type="GO" id="GO:0006955">
    <property type="term" value="P:immune response"/>
    <property type="evidence" value="ECO:0007669"/>
    <property type="project" value="TreeGrafter"/>
</dbReference>
<keyword evidence="6" id="KW-1133">Transmembrane helix</keyword>
<dbReference type="PANTHER" id="PTHR16675:SF242">
    <property type="entry name" value="MAJOR HISTOCOMPATIBILITY COMPLEX CLASS I-RELATED GENE PROTEIN"/>
    <property type="match status" value="1"/>
</dbReference>
<dbReference type="GO" id="GO:0002474">
    <property type="term" value="P:antigen processing and presentation of peptide antigen via MHC class I"/>
    <property type="evidence" value="ECO:0007669"/>
    <property type="project" value="UniProtKB-KW"/>
</dbReference>
<protein>
    <submittedName>
        <fullName evidence="12">MHC class I protein</fullName>
    </submittedName>
</protein>
<comment type="subcellular location">
    <subcellularLocation>
        <location evidence="1">Membrane</location>
        <topology evidence="1">Single-pass type I membrane protein</topology>
    </subcellularLocation>
</comment>
<sequence>GCEVGSDRQLSGGKMQYAYDGKDFLALDRENLVWTAPVPQAEETKRRWEAETHNAQYQKSYLEETC</sequence>
<dbReference type="EMBL" id="U58181">
    <property type="protein sequence ID" value="AAB47816.1"/>
    <property type="molecule type" value="Genomic_DNA"/>
</dbReference>
<dbReference type="GO" id="GO:0042612">
    <property type="term" value="C:MHC class I protein complex"/>
    <property type="evidence" value="ECO:0007669"/>
    <property type="project" value="UniProtKB-KW"/>
</dbReference>
<evidence type="ECO:0000256" key="3">
    <source>
        <dbReference type="ARBA" id="ARBA00022692"/>
    </source>
</evidence>
<dbReference type="InterPro" id="IPR011162">
    <property type="entry name" value="MHC_I/II-like_Ag-recog"/>
</dbReference>
<keyword evidence="3" id="KW-0812">Transmembrane</keyword>
<dbReference type="Pfam" id="PF00129">
    <property type="entry name" value="MHC_I"/>
    <property type="match status" value="1"/>
</dbReference>
<dbReference type="SUPFAM" id="SSF54452">
    <property type="entry name" value="MHC antigen-recognition domain"/>
    <property type="match status" value="1"/>
</dbReference>
<evidence type="ECO:0000256" key="7">
    <source>
        <dbReference type="ARBA" id="ARBA00023136"/>
    </source>
</evidence>
<keyword evidence="9" id="KW-0325">Glycoprotein</keyword>
<comment type="similarity">
    <text evidence="10">Belongs to the MHC class I family.</text>
</comment>
<evidence type="ECO:0000256" key="10">
    <source>
        <dbReference type="RuleBase" id="RU004439"/>
    </source>
</evidence>
<dbReference type="PRINTS" id="PR01638">
    <property type="entry name" value="MHCCLASSI"/>
</dbReference>
<evidence type="ECO:0000256" key="2">
    <source>
        <dbReference type="ARBA" id="ARBA00022451"/>
    </source>
</evidence>
<evidence type="ECO:0000256" key="1">
    <source>
        <dbReference type="ARBA" id="ARBA00004479"/>
    </source>
</evidence>
<feature type="non-terminal residue" evidence="12">
    <location>
        <position position="66"/>
    </location>
</feature>
<dbReference type="InterPro" id="IPR011161">
    <property type="entry name" value="MHC_I-like_Ag-recog"/>
</dbReference>
<evidence type="ECO:0000256" key="8">
    <source>
        <dbReference type="ARBA" id="ARBA00023157"/>
    </source>
</evidence>
<keyword evidence="7" id="KW-0472">Membrane</keyword>
<reference evidence="12" key="1">
    <citation type="journal article" date="1996" name="Proc. R. Soc. B">
        <title>Variation and evolution of class I Mhc in sexual and parthenogenetic geckos.</title>
        <authorList>
            <person name="Radtkey R.R."/>
            <person name="Becker B."/>
            <person name="Miller R.D."/>
            <person name="Riblet R."/>
            <person name="Case T.J."/>
        </authorList>
    </citation>
    <scope>NUCLEOTIDE SEQUENCE</scope>
</reference>
<dbReference type="InterPro" id="IPR037055">
    <property type="entry name" value="MHC_I-like_Ag-recog_sf"/>
</dbReference>
<dbReference type="PANTHER" id="PTHR16675">
    <property type="entry name" value="MHC CLASS I-RELATED"/>
    <property type="match status" value="1"/>
</dbReference>
<dbReference type="GO" id="GO:0005615">
    <property type="term" value="C:extracellular space"/>
    <property type="evidence" value="ECO:0007669"/>
    <property type="project" value="TreeGrafter"/>
</dbReference>
<gene>
    <name evidence="12" type="primary">MHC class I</name>
</gene>
<dbReference type="AlphaFoldDB" id="P87456"/>
<keyword evidence="4" id="KW-0732">Signal</keyword>
<keyword evidence="8" id="KW-1015">Disulfide bond</keyword>
<accession>P87456</accession>
<keyword evidence="2" id="KW-0490">MHC I</keyword>
<evidence type="ECO:0000256" key="5">
    <source>
        <dbReference type="ARBA" id="ARBA00022859"/>
    </source>
</evidence>
<name>P87456_9SAUR</name>
<evidence type="ECO:0000313" key="12">
    <source>
        <dbReference type="EMBL" id="AAB47816.1"/>
    </source>
</evidence>
<feature type="non-terminal residue" evidence="12">
    <location>
        <position position="1"/>
    </location>
</feature>
<dbReference type="GO" id="GO:0009897">
    <property type="term" value="C:external side of plasma membrane"/>
    <property type="evidence" value="ECO:0007669"/>
    <property type="project" value="TreeGrafter"/>
</dbReference>
<evidence type="ECO:0000256" key="4">
    <source>
        <dbReference type="ARBA" id="ARBA00022729"/>
    </source>
</evidence>
<organism evidence="12">
    <name type="scientific">Lepidodactylus aureolineatus</name>
    <dbReference type="NCBI Taxonomy" id="47725"/>
    <lineage>
        <taxon>Eukaryota</taxon>
        <taxon>Metazoa</taxon>
        <taxon>Chordata</taxon>
        <taxon>Craniata</taxon>
        <taxon>Vertebrata</taxon>
        <taxon>Euteleostomi</taxon>
        <taxon>Lepidosauria</taxon>
        <taxon>Squamata</taxon>
        <taxon>Bifurcata</taxon>
        <taxon>Gekkota</taxon>
        <taxon>Gekkonidae</taxon>
        <taxon>Gekkoninae</taxon>
        <taxon>Lepidodactylus</taxon>
    </lineage>
</organism>
<proteinExistence type="inferred from homology"/>
<dbReference type="InterPro" id="IPR001039">
    <property type="entry name" value="MHC_I_a_a1/a2"/>
</dbReference>
<evidence type="ECO:0000259" key="11">
    <source>
        <dbReference type="Pfam" id="PF00129"/>
    </source>
</evidence>
<evidence type="ECO:0000256" key="9">
    <source>
        <dbReference type="ARBA" id="ARBA00023180"/>
    </source>
</evidence>
<evidence type="ECO:0000256" key="6">
    <source>
        <dbReference type="ARBA" id="ARBA00022989"/>
    </source>
</evidence>
<feature type="domain" description="MHC class I-like antigen recognition-like" evidence="11">
    <location>
        <begin position="1"/>
        <end position="66"/>
    </location>
</feature>
<dbReference type="Gene3D" id="3.30.500.10">
    <property type="entry name" value="MHC class I-like antigen recognition-like"/>
    <property type="match status" value="1"/>
</dbReference>